<evidence type="ECO:0000256" key="1">
    <source>
        <dbReference type="ARBA" id="ARBA00007749"/>
    </source>
</evidence>
<dbReference type="GO" id="GO:0046872">
    <property type="term" value="F:metal ion binding"/>
    <property type="evidence" value="ECO:0007669"/>
    <property type="project" value="UniProtKB-KW"/>
</dbReference>
<evidence type="ECO:0000313" key="7">
    <source>
        <dbReference type="Proteomes" id="UP000192907"/>
    </source>
</evidence>
<feature type="domain" description="Metallo-beta-lactamase" evidence="5">
    <location>
        <begin position="48"/>
        <end position="264"/>
    </location>
</feature>
<dbReference type="InterPro" id="IPR051013">
    <property type="entry name" value="MBL_superfamily_lactonases"/>
</dbReference>
<dbReference type="AlphaFoldDB" id="A0A1Y6CCR6"/>
<keyword evidence="3" id="KW-0378">Hydrolase</keyword>
<evidence type="ECO:0000256" key="3">
    <source>
        <dbReference type="ARBA" id="ARBA00022801"/>
    </source>
</evidence>
<comment type="similarity">
    <text evidence="1">Belongs to the metallo-beta-lactamase superfamily.</text>
</comment>
<gene>
    <name evidence="6" type="ORF">SAMN06296036_11753</name>
</gene>
<dbReference type="PANTHER" id="PTHR42978:SF6">
    <property type="entry name" value="QUORUM-QUENCHING LACTONASE YTNP-RELATED"/>
    <property type="match status" value="1"/>
</dbReference>
<evidence type="ECO:0000256" key="2">
    <source>
        <dbReference type="ARBA" id="ARBA00022723"/>
    </source>
</evidence>
<keyword evidence="2" id="KW-0479">Metal-binding</keyword>
<dbReference type="CDD" id="cd16281">
    <property type="entry name" value="metallo-hydrolase-like_MBL-fold"/>
    <property type="match status" value="1"/>
</dbReference>
<name>A0A1Y6CCR6_9BACT</name>
<dbReference type="RefSeq" id="WP_200820752.1">
    <property type="nucleotide sequence ID" value="NZ_FWZT01000017.1"/>
</dbReference>
<dbReference type="Pfam" id="PF00753">
    <property type="entry name" value="Lactamase_B"/>
    <property type="match status" value="1"/>
</dbReference>
<organism evidence="6 7">
    <name type="scientific">Pseudobacteriovorax antillogorgiicola</name>
    <dbReference type="NCBI Taxonomy" id="1513793"/>
    <lineage>
        <taxon>Bacteria</taxon>
        <taxon>Pseudomonadati</taxon>
        <taxon>Bdellovibrionota</taxon>
        <taxon>Oligoflexia</taxon>
        <taxon>Oligoflexales</taxon>
        <taxon>Pseudobacteriovoracaceae</taxon>
        <taxon>Pseudobacteriovorax</taxon>
    </lineage>
</organism>
<dbReference type="EMBL" id="FWZT01000017">
    <property type="protein sequence ID" value="SMF54844.1"/>
    <property type="molecule type" value="Genomic_DNA"/>
</dbReference>
<dbReference type="SMART" id="SM00849">
    <property type="entry name" value="Lactamase_B"/>
    <property type="match status" value="1"/>
</dbReference>
<proteinExistence type="inferred from homology"/>
<dbReference type="GO" id="GO:0016787">
    <property type="term" value="F:hydrolase activity"/>
    <property type="evidence" value="ECO:0007669"/>
    <property type="project" value="UniProtKB-KW"/>
</dbReference>
<dbReference type="Proteomes" id="UP000192907">
    <property type="component" value="Unassembled WGS sequence"/>
</dbReference>
<dbReference type="SUPFAM" id="SSF56281">
    <property type="entry name" value="Metallo-hydrolase/oxidoreductase"/>
    <property type="match status" value="1"/>
</dbReference>
<protein>
    <submittedName>
        <fullName evidence="6">Glyoxylase, beta-lactamase superfamily II</fullName>
    </submittedName>
</protein>
<dbReference type="InterPro" id="IPR036866">
    <property type="entry name" value="RibonucZ/Hydroxyglut_hydro"/>
</dbReference>
<dbReference type="STRING" id="1513793.SAMN06296036_11753"/>
<evidence type="ECO:0000256" key="4">
    <source>
        <dbReference type="ARBA" id="ARBA00022833"/>
    </source>
</evidence>
<keyword evidence="4" id="KW-0862">Zinc</keyword>
<dbReference type="Gene3D" id="3.60.15.10">
    <property type="entry name" value="Ribonuclease Z/Hydroxyacylglutathione hydrolase-like"/>
    <property type="match status" value="1"/>
</dbReference>
<dbReference type="InterPro" id="IPR001279">
    <property type="entry name" value="Metallo-B-lactamas"/>
</dbReference>
<dbReference type="PANTHER" id="PTHR42978">
    <property type="entry name" value="QUORUM-QUENCHING LACTONASE YTNP-RELATED-RELATED"/>
    <property type="match status" value="1"/>
</dbReference>
<evidence type="ECO:0000313" key="6">
    <source>
        <dbReference type="EMBL" id="SMF54844.1"/>
    </source>
</evidence>
<keyword evidence="7" id="KW-1185">Reference proteome</keyword>
<accession>A0A1Y6CCR6</accession>
<reference evidence="7" key="1">
    <citation type="submission" date="2017-04" db="EMBL/GenBank/DDBJ databases">
        <authorList>
            <person name="Varghese N."/>
            <person name="Submissions S."/>
        </authorList>
    </citation>
    <scope>NUCLEOTIDE SEQUENCE [LARGE SCALE GENOMIC DNA]</scope>
    <source>
        <strain evidence="7">RKEM611</strain>
    </source>
</reference>
<sequence>MTKGKKMRMWSVEGNGQWLDGGSMFGNAPKALWSRWCEPDEQGRIRLSCRSMLLETRHGTILCETGIGDYMEPKMSERFGVEPGGHRLLENLSALGKSEDDIDYVILSHLHFDHAGGLLPSYQESRGGDYDLLFKNARYIVGEEAFARAETPHFRDRASFIPHLTEKLKASGRLKIVPKGKNLPELAPEIDFMESHGHTPGQLLTIVRGDSETVIFAGDLIPGVPWVNLPITMGYDRFPELLINEKESLYKTLVPEQWRIFFTHDSNVAVAGVRLNEKGKYEATDPKKNVAEFAL</sequence>
<evidence type="ECO:0000259" key="5">
    <source>
        <dbReference type="SMART" id="SM00849"/>
    </source>
</evidence>